<gene>
    <name evidence="8" type="primary">menC</name>
    <name evidence="8" type="ORF">GCM10009768_09090</name>
</gene>
<dbReference type="SMART" id="SM00922">
    <property type="entry name" value="MR_MLE"/>
    <property type="match status" value="1"/>
</dbReference>
<dbReference type="Gene3D" id="3.20.20.120">
    <property type="entry name" value="Enolase-like C-terminal domain"/>
    <property type="match status" value="1"/>
</dbReference>
<feature type="domain" description="Mandelate racemase/muconate lactonizing enzyme C-terminal" evidence="7">
    <location>
        <begin position="147"/>
        <end position="239"/>
    </location>
</feature>
<evidence type="ECO:0000256" key="2">
    <source>
        <dbReference type="ARBA" id="ARBA00022723"/>
    </source>
</evidence>
<evidence type="ECO:0000313" key="9">
    <source>
        <dbReference type="Proteomes" id="UP001500851"/>
    </source>
</evidence>
<dbReference type="Gene3D" id="3.30.390.10">
    <property type="entry name" value="Enolase-like, N-terminal domain"/>
    <property type="match status" value="1"/>
</dbReference>
<keyword evidence="2" id="KW-0479">Metal-binding</keyword>
<dbReference type="SUPFAM" id="SSF51604">
    <property type="entry name" value="Enolase C-terminal domain-like"/>
    <property type="match status" value="1"/>
</dbReference>
<evidence type="ECO:0000256" key="5">
    <source>
        <dbReference type="ARBA" id="ARBA00029491"/>
    </source>
</evidence>
<dbReference type="SUPFAM" id="SSF54826">
    <property type="entry name" value="Enolase N-terminal domain-like"/>
    <property type="match status" value="1"/>
</dbReference>
<dbReference type="SFLD" id="SFLDS00001">
    <property type="entry name" value="Enolase"/>
    <property type="match status" value="1"/>
</dbReference>
<dbReference type="EC" id="4.2.1.113" evidence="5 6"/>
<sequence length="372" mass="39979">MKLAAIETRIVEMPLVTPFRTSFGTETMRQVLVVRAETDEAEGWGECGASEAPLYSSEYTEGAAAVIREFFVPALRDAQRDLGDDFDAHRVAPALAAFKEHRLAKSAIETAILDAQLRAQGISFASALGAVRESVPCGVSLGITDTIDQLLDTVAASLDAGYVRIKLKIEPGWDLDPVRAVRERFGDIDLQVDANAAYRRSDARLLAKLDAFDLTLLEQPLPADDLLGHAALAREITTPICLDESITSARAAATAIELGAVHIVNIKPGRVGGYLEARRIHDLCAAHDVPVWCGGMLETGIGRAANVALAALPGFLLPGDTSASERYFATDLTEPFRLEEGRIAVPTGPGLGVTPIPEVLDRFTVRQDRLPC</sequence>
<evidence type="ECO:0000256" key="6">
    <source>
        <dbReference type="NCBIfam" id="TIGR01928"/>
    </source>
</evidence>
<dbReference type="PANTHER" id="PTHR48073">
    <property type="entry name" value="O-SUCCINYLBENZOATE SYNTHASE-RELATED"/>
    <property type="match status" value="1"/>
</dbReference>
<dbReference type="InterPro" id="IPR029017">
    <property type="entry name" value="Enolase-like_N"/>
</dbReference>
<dbReference type="CDD" id="cd03317">
    <property type="entry name" value="NAAAR"/>
    <property type="match status" value="1"/>
</dbReference>
<dbReference type="PANTHER" id="PTHR48073:SF5">
    <property type="entry name" value="O-SUCCINYLBENZOATE SYNTHASE"/>
    <property type="match status" value="1"/>
</dbReference>
<keyword evidence="9" id="KW-1185">Reference proteome</keyword>
<evidence type="ECO:0000259" key="7">
    <source>
        <dbReference type="SMART" id="SM00922"/>
    </source>
</evidence>
<keyword evidence="4" id="KW-0456">Lyase</keyword>
<dbReference type="SFLD" id="SFLDF00009">
    <property type="entry name" value="o-succinylbenzoate_synthase"/>
    <property type="match status" value="1"/>
</dbReference>
<dbReference type="NCBIfam" id="TIGR01928">
    <property type="entry name" value="menC_lowGC_arch"/>
    <property type="match status" value="1"/>
</dbReference>
<evidence type="ECO:0000256" key="1">
    <source>
        <dbReference type="ARBA" id="ARBA00001968"/>
    </source>
</evidence>
<dbReference type="SFLD" id="SFLDG00180">
    <property type="entry name" value="muconate_cycloisomerase"/>
    <property type="match status" value="1"/>
</dbReference>
<dbReference type="Pfam" id="PF13378">
    <property type="entry name" value="MR_MLE_C"/>
    <property type="match status" value="1"/>
</dbReference>
<accession>A0ABP4XK65</accession>
<dbReference type="InterPro" id="IPR013341">
    <property type="entry name" value="Mandelate_racemase_N_dom"/>
</dbReference>
<dbReference type="EMBL" id="BAAAOB010000001">
    <property type="protein sequence ID" value="GAA1782349.1"/>
    <property type="molecule type" value="Genomic_DNA"/>
</dbReference>
<dbReference type="Pfam" id="PF02746">
    <property type="entry name" value="MR_MLE_N"/>
    <property type="match status" value="1"/>
</dbReference>
<dbReference type="Proteomes" id="UP001500851">
    <property type="component" value="Unassembled WGS sequence"/>
</dbReference>
<keyword evidence="3" id="KW-0460">Magnesium</keyword>
<organism evidence="8 9">
    <name type="scientific">Leucobacter iarius</name>
    <dbReference type="NCBI Taxonomy" id="333963"/>
    <lineage>
        <taxon>Bacteria</taxon>
        <taxon>Bacillati</taxon>
        <taxon>Actinomycetota</taxon>
        <taxon>Actinomycetes</taxon>
        <taxon>Micrococcales</taxon>
        <taxon>Microbacteriaceae</taxon>
        <taxon>Leucobacter</taxon>
    </lineage>
</organism>
<protein>
    <recommendedName>
        <fullName evidence="5 6">o-succinylbenzoate synthase</fullName>
        <ecNumber evidence="5 6">4.2.1.113</ecNumber>
    </recommendedName>
</protein>
<dbReference type="InterPro" id="IPR029065">
    <property type="entry name" value="Enolase_C-like"/>
</dbReference>
<comment type="caution">
    <text evidence="8">The sequence shown here is derived from an EMBL/GenBank/DDBJ whole genome shotgun (WGS) entry which is preliminary data.</text>
</comment>
<dbReference type="RefSeq" id="WP_344029869.1">
    <property type="nucleotide sequence ID" value="NZ_BAAAOB010000001.1"/>
</dbReference>
<comment type="cofactor">
    <cofactor evidence="1">
        <name>a divalent metal cation</name>
        <dbReference type="ChEBI" id="CHEBI:60240"/>
    </cofactor>
</comment>
<dbReference type="InterPro" id="IPR010197">
    <property type="entry name" value="OSBS/NAAAR"/>
</dbReference>
<evidence type="ECO:0000256" key="3">
    <source>
        <dbReference type="ARBA" id="ARBA00022842"/>
    </source>
</evidence>
<dbReference type="InterPro" id="IPR013342">
    <property type="entry name" value="Mandelate_racemase_C"/>
</dbReference>
<reference evidence="9" key="1">
    <citation type="journal article" date="2019" name="Int. J. Syst. Evol. Microbiol.">
        <title>The Global Catalogue of Microorganisms (GCM) 10K type strain sequencing project: providing services to taxonomists for standard genome sequencing and annotation.</title>
        <authorList>
            <consortium name="The Broad Institute Genomics Platform"/>
            <consortium name="The Broad Institute Genome Sequencing Center for Infectious Disease"/>
            <person name="Wu L."/>
            <person name="Ma J."/>
        </authorList>
    </citation>
    <scope>NUCLEOTIDE SEQUENCE [LARGE SCALE GENOMIC DNA]</scope>
    <source>
        <strain evidence="9">JCM 14736</strain>
    </source>
</reference>
<dbReference type="InterPro" id="IPR036849">
    <property type="entry name" value="Enolase-like_C_sf"/>
</dbReference>
<evidence type="ECO:0000313" key="8">
    <source>
        <dbReference type="EMBL" id="GAA1782349.1"/>
    </source>
</evidence>
<evidence type="ECO:0000256" key="4">
    <source>
        <dbReference type="ARBA" id="ARBA00023239"/>
    </source>
</evidence>
<name>A0ABP4XK65_9MICO</name>
<proteinExistence type="predicted"/>